<evidence type="ECO:0000256" key="1">
    <source>
        <dbReference type="ARBA" id="ARBA00004514"/>
    </source>
</evidence>
<keyword evidence="5" id="KW-0648">Protein biosynthesis</keyword>
<dbReference type="GO" id="GO:0005829">
    <property type="term" value="C:cytosol"/>
    <property type="evidence" value="ECO:0007669"/>
    <property type="project" value="UniProtKB-SubCell"/>
</dbReference>
<evidence type="ECO:0000256" key="6">
    <source>
        <dbReference type="ARBA" id="ARBA00044122"/>
    </source>
</evidence>
<gene>
    <name evidence="10" type="ORF">CONCODRAFT_8674</name>
</gene>
<evidence type="ECO:0000256" key="5">
    <source>
        <dbReference type="ARBA" id="ARBA00022917"/>
    </source>
</evidence>
<evidence type="ECO:0000256" key="9">
    <source>
        <dbReference type="RuleBase" id="RU003814"/>
    </source>
</evidence>
<evidence type="ECO:0000313" key="11">
    <source>
        <dbReference type="Proteomes" id="UP000070444"/>
    </source>
</evidence>
<sequence>MSKVNINQQLNQIVLNLNKGALVGTWTCSTETLLFFKNYFSSNSVEQLATIKELIDDVSKLGQKLIKASPQEPSVENTIKRILFFIRDEHINQFYPNQKQVTTIDYTQSPKDIIPQILENIQDCIEDFVSIYSSLGHNAKQLIQPNEIVLTMGKSRSIEEILKFSAKSTKFQLVVVESDIKEENENLARNLSSPNINVTFIPLSNVFSIMPKVDKVLIGTKSVFLNEIMMTFSGIGSVCQTANYYKVPVLVVAGIHKLSCKSLTNPDAANTLASPSSLINFNHAHIIQNTQVLAPKFDFIPTSQISYFITNSGIFTSKSINNLSLELYHPDDLIQTFIKISNIFI</sequence>
<evidence type="ECO:0000256" key="3">
    <source>
        <dbReference type="ARBA" id="ARBA00022490"/>
    </source>
</evidence>
<dbReference type="Pfam" id="PF01008">
    <property type="entry name" value="IF-2B"/>
    <property type="match status" value="1"/>
</dbReference>
<dbReference type="InterPro" id="IPR051855">
    <property type="entry name" value="eIF2B_beta_subunit"/>
</dbReference>
<reference evidence="10 11" key="1">
    <citation type="journal article" date="2015" name="Genome Biol. Evol.">
        <title>Phylogenomic analyses indicate that early fungi evolved digesting cell walls of algal ancestors of land plants.</title>
        <authorList>
            <person name="Chang Y."/>
            <person name="Wang S."/>
            <person name="Sekimoto S."/>
            <person name="Aerts A.L."/>
            <person name="Choi C."/>
            <person name="Clum A."/>
            <person name="LaButti K.M."/>
            <person name="Lindquist E.A."/>
            <person name="Yee Ngan C."/>
            <person name="Ohm R.A."/>
            <person name="Salamov A.A."/>
            <person name="Grigoriev I.V."/>
            <person name="Spatafora J.W."/>
            <person name="Berbee M.L."/>
        </authorList>
    </citation>
    <scope>NUCLEOTIDE SEQUENCE [LARGE SCALE GENOMIC DNA]</scope>
    <source>
        <strain evidence="10 11">NRRL 28638</strain>
    </source>
</reference>
<organism evidence="10 11">
    <name type="scientific">Conidiobolus coronatus (strain ATCC 28846 / CBS 209.66 / NRRL 28638)</name>
    <name type="common">Delacroixia coronata</name>
    <dbReference type="NCBI Taxonomy" id="796925"/>
    <lineage>
        <taxon>Eukaryota</taxon>
        <taxon>Fungi</taxon>
        <taxon>Fungi incertae sedis</taxon>
        <taxon>Zoopagomycota</taxon>
        <taxon>Entomophthoromycotina</taxon>
        <taxon>Entomophthoromycetes</taxon>
        <taxon>Entomophthorales</taxon>
        <taxon>Ancylistaceae</taxon>
        <taxon>Conidiobolus</taxon>
    </lineage>
</organism>
<keyword evidence="4" id="KW-0396">Initiation factor</keyword>
<dbReference type="Gene3D" id="3.40.50.10470">
    <property type="entry name" value="Translation initiation factor eif-2b, domain 2"/>
    <property type="match status" value="1"/>
</dbReference>
<protein>
    <recommendedName>
        <fullName evidence="6">Translation initiation factor eIF2B subunit beta</fullName>
    </recommendedName>
    <alternativeName>
        <fullName evidence="7">eIF2B GDP-GTP exchange factor subunit beta</fullName>
    </alternativeName>
</protein>
<dbReference type="PANTHER" id="PTHR45859">
    <property type="entry name" value="TRANSLATION INITIATION FACTOR EIF-2B SUBUNIT BETA"/>
    <property type="match status" value="1"/>
</dbReference>
<keyword evidence="11" id="KW-1185">Reference proteome</keyword>
<comment type="subcellular location">
    <subcellularLocation>
        <location evidence="1">Cytoplasm</location>
        <location evidence="1">Cytosol</location>
    </subcellularLocation>
</comment>
<keyword evidence="10" id="KW-0808">Transferase</keyword>
<evidence type="ECO:0000256" key="2">
    <source>
        <dbReference type="ARBA" id="ARBA00007251"/>
    </source>
</evidence>
<evidence type="ECO:0000256" key="8">
    <source>
        <dbReference type="ARBA" id="ARBA00046432"/>
    </source>
</evidence>
<dbReference type="PANTHER" id="PTHR45859:SF1">
    <property type="entry name" value="TRANSLATION INITIATION FACTOR EIF-2B SUBUNIT BETA"/>
    <property type="match status" value="1"/>
</dbReference>
<comment type="subunit">
    <text evidence="8">Component of the translation initiation factor 2B (eIF2B) complex which is a heterodecamer of two sets of five different subunits: alpha, beta, gamma, delta and epsilon. Subunits alpha, beta and delta comprise a regulatory subcomplex and subunits epsilon and gamma comprise a catalytic subcomplex. Within the complex, the hexameric regulatory complex resides at the center, with the two heterodimeric catalytic subcomplexes bound on opposite sides.</text>
</comment>
<dbReference type="InterPro" id="IPR037171">
    <property type="entry name" value="NagB/RpiA_transferase-like"/>
</dbReference>
<proteinExistence type="inferred from homology"/>
<dbReference type="GO" id="GO:0016740">
    <property type="term" value="F:transferase activity"/>
    <property type="evidence" value="ECO:0007669"/>
    <property type="project" value="UniProtKB-KW"/>
</dbReference>
<dbReference type="AlphaFoldDB" id="A0A137P1N4"/>
<comment type="similarity">
    <text evidence="2 9">Belongs to the eIF-2B alpha/beta/delta subunits family.</text>
</comment>
<evidence type="ECO:0000256" key="7">
    <source>
        <dbReference type="ARBA" id="ARBA00044228"/>
    </source>
</evidence>
<dbReference type="SUPFAM" id="SSF100950">
    <property type="entry name" value="NagB/RpiA/CoA transferase-like"/>
    <property type="match status" value="1"/>
</dbReference>
<evidence type="ECO:0000313" key="10">
    <source>
        <dbReference type="EMBL" id="KXN68975.1"/>
    </source>
</evidence>
<dbReference type="GO" id="GO:0003743">
    <property type="term" value="F:translation initiation factor activity"/>
    <property type="evidence" value="ECO:0007669"/>
    <property type="project" value="UniProtKB-KW"/>
</dbReference>
<dbReference type="GO" id="GO:0005085">
    <property type="term" value="F:guanyl-nucleotide exchange factor activity"/>
    <property type="evidence" value="ECO:0007669"/>
    <property type="project" value="TreeGrafter"/>
</dbReference>
<dbReference type="EMBL" id="KQ964553">
    <property type="protein sequence ID" value="KXN68975.1"/>
    <property type="molecule type" value="Genomic_DNA"/>
</dbReference>
<dbReference type="InterPro" id="IPR000649">
    <property type="entry name" value="IF-2B-related"/>
</dbReference>
<evidence type="ECO:0000256" key="4">
    <source>
        <dbReference type="ARBA" id="ARBA00022540"/>
    </source>
</evidence>
<dbReference type="InterPro" id="IPR042529">
    <property type="entry name" value="IF_2B-like_C"/>
</dbReference>
<keyword evidence="3" id="KW-0963">Cytoplasm</keyword>
<dbReference type="OMA" id="RECIASQ"/>
<accession>A0A137P1N4</accession>
<dbReference type="STRING" id="796925.A0A137P1N4"/>
<dbReference type="GO" id="GO:0005851">
    <property type="term" value="C:eukaryotic translation initiation factor 2B complex"/>
    <property type="evidence" value="ECO:0007669"/>
    <property type="project" value="TreeGrafter"/>
</dbReference>
<dbReference type="OrthoDB" id="269919at2759"/>
<name>A0A137P1N4_CONC2</name>
<dbReference type="Proteomes" id="UP000070444">
    <property type="component" value="Unassembled WGS sequence"/>
</dbReference>